<dbReference type="Pfam" id="PF01420">
    <property type="entry name" value="Methylase_S"/>
    <property type="match status" value="1"/>
</dbReference>
<keyword evidence="3" id="KW-0238">DNA-binding</keyword>
<dbReference type="OrthoDB" id="5296428at2"/>
<dbReference type="STRING" id="1592317.DPF_2286"/>
<name>A0A194AJR5_9BACT</name>
<dbReference type="InterPro" id="IPR052021">
    <property type="entry name" value="Type-I_RS_S_subunit"/>
</dbReference>
<evidence type="ECO:0000313" key="5">
    <source>
        <dbReference type="EMBL" id="GAU09558.1"/>
    </source>
</evidence>
<dbReference type="GO" id="GO:0003677">
    <property type="term" value="F:DNA binding"/>
    <property type="evidence" value="ECO:0007669"/>
    <property type="project" value="UniProtKB-KW"/>
</dbReference>
<gene>
    <name evidence="5" type="ORF">DPF_2286</name>
</gene>
<dbReference type="REBASE" id="201937">
    <property type="entry name" value="S.Dfo12BORF2287P"/>
</dbReference>
<keyword evidence="6" id="KW-1185">Reference proteome</keyword>
<dbReference type="SUPFAM" id="SSF116734">
    <property type="entry name" value="DNA methylase specificity domain"/>
    <property type="match status" value="1"/>
</dbReference>
<evidence type="ECO:0000259" key="4">
    <source>
        <dbReference type="Pfam" id="PF01420"/>
    </source>
</evidence>
<accession>A0A194AJR5</accession>
<dbReference type="EMBL" id="BDFE01000020">
    <property type="protein sequence ID" value="GAU09558.1"/>
    <property type="molecule type" value="Genomic_DNA"/>
</dbReference>
<evidence type="ECO:0000313" key="6">
    <source>
        <dbReference type="Proteomes" id="UP000095200"/>
    </source>
</evidence>
<keyword evidence="5" id="KW-0378">Hydrolase</keyword>
<keyword evidence="2" id="KW-0680">Restriction system</keyword>
<comment type="caution">
    <text evidence="5">The sequence shown here is derived from an EMBL/GenBank/DDBJ whole genome shotgun (WGS) entry which is preliminary data.</text>
</comment>
<proteinExistence type="inferred from homology"/>
<dbReference type="GO" id="GO:0009307">
    <property type="term" value="P:DNA restriction-modification system"/>
    <property type="evidence" value="ECO:0007669"/>
    <property type="project" value="UniProtKB-KW"/>
</dbReference>
<sequence>MSNNCFLEKLLDGVEVEWTPLREVVHIRNGYAFKSSMYCNEGIRVIRISDVQKGKISEKNIKFYPLELYSEIERYLLKANDLVMSLTGNCGRVAMLSNNDLPAALNQRVACLRPKRNIILTRYLFHYFDQISFEDLTAKTLYNNEKLLPILFTKYTKFSIYYRN</sequence>
<dbReference type="AlphaFoldDB" id="A0A194AJR5"/>
<dbReference type="InterPro" id="IPR044946">
    <property type="entry name" value="Restrct_endonuc_typeI_TRD_sf"/>
</dbReference>
<keyword evidence="5" id="KW-0540">Nuclease</keyword>
<dbReference type="InterPro" id="IPR000055">
    <property type="entry name" value="Restrct_endonuc_typeI_TRD"/>
</dbReference>
<dbReference type="PANTHER" id="PTHR30408">
    <property type="entry name" value="TYPE-1 RESTRICTION ENZYME ECOKI SPECIFICITY PROTEIN"/>
    <property type="match status" value="1"/>
</dbReference>
<evidence type="ECO:0000256" key="1">
    <source>
        <dbReference type="ARBA" id="ARBA00010923"/>
    </source>
</evidence>
<comment type="similarity">
    <text evidence="1">Belongs to the type-I restriction system S methylase family.</text>
</comment>
<dbReference type="GO" id="GO:0004519">
    <property type="term" value="F:endonuclease activity"/>
    <property type="evidence" value="ECO:0007669"/>
    <property type="project" value="UniProtKB-KW"/>
</dbReference>
<evidence type="ECO:0000256" key="2">
    <source>
        <dbReference type="ARBA" id="ARBA00022747"/>
    </source>
</evidence>
<organism evidence="5 6">
    <name type="scientific">Desulfoplanes formicivorans</name>
    <dbReference type="NCBI Taxonomy" id="1592317"/>
    <lineage>
        <taxon>Bacteria</taxon>
        <taxon>Pseudomonadati</taxon>
        <taxon>Thermodesulfobacteriota</taxon>
        <taxon>Desulfovibrionia</taxon>
        <taxon>Desulfovibrionales</taxon>
        <taxon>Desulfoplanaceae</taxon>
        <taxon>Desulfoplanes</taxon>
    </lineage>
</organism>
<keyword evidence="5" id="KW-0255">Endonuclease</keyword>
<protein>
    <submittedName>
        <fullName evidence="5">Restriction endonuclease</fullName>
    </submittedName>
</protein>
<dbReference type="Proteomes" id="UP000095200">
    <property type="component" value="Unassembled WGS sequence"/>
</dbReference>
<evidence type="ECO:0000256" key="3">
    <source>
        <dbReference type="ARBA" id="ARBA00023125"/>
    </source>
</evidence>
<feature type="domain" description="Type I restriction modification DNA specificity" evidence="4">
    <location>
        <begin position="16"/>
        <end position="129"/>
    </location>
</feature>
<dbReference type="Gene3D" id="3.90.220.20">
    <property type="entry name" value="DNA methylase specificity domains"/>
    <property type="match status" value="1"/>
</dbReference>
<dbReference type="PANTHER" id="PTHR30408:SF12">
    <property type="entry name" value="TYPE I RESTRICTION ENZYME MJAVIII SPECIFICITY SUBUNIT"/>
    <property type="match status" value="1"/>
</dbReference>
<reference evidence="6" key="1">
    <citation type="submission" date="2016-06" db="EMBL/GenBank/DDBJ databases">
        <title>Draft genome sequence of Desulfoplanes formicivorans strain Pf12B.</title>
        <authorList>
            <person name="Watanabe M."/>
            <person name="Kojima H."/>
            <person name="Fukui M."/>
        </authorList>
    </citation>
    <scope>NUCLEOTIDE SEQUENCE [LARGE SCALE GENOMIC DNA]</scope>
    <source>
        <strain evidence="6">Pf12B</strain>
    </source>
</reference>
<dbReference type="RefSeq" id="WP_069859831.1">
    <property type="nucleotide sequence ID" value="NZ_BDFE01000020.1"/>
</dbReference>